<proteinExistence type="predicted"/>
<protein>
    <submittedName>
        <fullName evidence="1">Oidioi.mRNA.OKI2018_I69.chr1.g1604.t1.cds</fullName>
    </submittedName>
</protein>
<dbReference type="Proteomes" id="UP001158576">
    <property type="component" value="Chromosome 1"/>
</dbReference>
<organism evidence="1 2">
    <name type="scientific">Oikopleura dioica</name>
    <name type="common">Tunicate</name>
    <dbReference type="NCBI Taxonomy" id="34765"/>
    <lineage>
        <taxon>Eukaryota</taxon>
        <taxon>Metazoa</taxon>
        <taxon>Chordata</taxon>
        <taxon>Tunicata</taxon>
        <taxon>Appendicularia</taxon>
        <taxon>Copelata</taxon>
        <taxon>Oikopleuridae</taxon>
        <taxon>Oikopleura</taxon>
    </lineage>
</organism>
<dbReference type="EMBL" id="OU015566">
    <property type="protein sequence ID" value="CAG5104852.1"/>
    <property type="molecule type" value="Genomic_DNA"/>
</dbReference>
<sequence length="358" mass="39866">MTEDQTDKDCGDGEFEDIVKWRTCEDTCQTNNCNNENHGDAVKALFDSGNRNLQCHSCTYAKDAFGNIIGGSNEACTKEDVSDENFLVTCPIYANAACFTAASWHFEGSIELKSPKRLKDEEPVCLEWDFDELAYTSCKNTCSSNGCNAKTPERTNSCYKCEAMIDHAGNIVGTGDKDCFDSPREDMMVDCGVHATCRTDFAVEIFANLFVNLLKGVFESNKCTQGEIPFLDWTGYKWKVCHDDCEGQGCNDRAHSNQVQSLFDQRGGEKLKCHSCIFAKDQDGAIIGGSKQECQKPDTSEEGFLVECPIYANAACYAASSWHYEGPLEVEEDYKGCSPFKIPVEEECKPWTMAKDFK</sequence>
<gene>
    <name evidence="1" type="ORF">OKIOD_LOCUS10369</name>
</gene>
<evidence type="ECO:0000313" key="1">
    <source>
        <dbReference type="EMBL" id="CAG5104852.1"/>
    </source>
</evidence>
<name>A0ABN7SSN3_OIKDI</name>
<reference evidence="1 2" key="1">
    <citation type="submission" date="2021-04" db="EMBL/GenBank/DDBJ databases">
        <authorList>
            <person name="Bliznina A."/>
        </authorList>
    </citation>
    <scope>NUCLEOTIDE SEQUENCE [LARGE SCALE GENOMIC DNA]</scope>
</reference>
<keyword evidence="2" id="KW-1185">Reference proteome</keyword>
<accession>A0ABN7SSN3</accession>
<evidence type="ECO:0000313" key="2">
    <source>
        <dbReference type="Proteomes" id="UP001158576"/>
    </source>
</evidence>